<dbReference type="AlphaFoldDB" id="A0A6H5J0L9"/>
<name>A0A6H5J0L9_9HYME</name>
<gene>
    <name evidence="1" type="ORF">TBRA_LOCUS15092</name>
</gene>
<dbReference type="EMBL" id="CADCXV010001319">
    <property type="protein sequence ID" value="CAB0043504.1"/>
    <property type="molecule type" value="Genomic_DNA"/>
</dbReference>
<accession>A0A6H5J0L9</accession>
<sequence length="385" mass="43569">MALKKEFDEEIFIEFECEDFKLERKPLSKKISECENLNSEKNLETEQDNSKLLKTEHRNLQTIVEIEKEDQNSHLMNKTPMIFIKKQFNNDTESPFQMESPIEISENAEHQKLPTVTEIEKEDQNSHLVYYHSINILHGLREYPNTRSTADATIVALVGASARTTHTYNDEELGRPTHHTMSRSSPGPGPPLVVPCGLLVRWIHWFLSRAHSDRLVPALALFTLTTSKVRDRGEKNHGQSESVALRPDPVRIQRGRETSHVRGLLGVVALEKTVGPQLCDMIIDQLTNKDLFNICLAHYKSLIVRRYLHKQGSRCYAVTALQLILHDRRLSTVASRTMAAMSLGFIVMVTPWTIQEVVAACTGTKPPRQLSSTSSPLGWGCPTAI</sequence>
<proteinExistence type="predicted"/>
<evidence type="ECO:0000313" key="2">
    <source>
        <dbReference type="Proteomes" id="UP000479190"/>
    </source>
</evidence>
<protein>
    <submittedName>
        <fullName evidence="1">Uncharacterized protein</fullName>
    </submittedName>
</protein>
<reference evidence="1 2" key="1">
    <citation type="submission" date="2020-02" db="EMBL/GenBank/DDBJ databases">
        <authorList>
            <person name="Ferguson B K."/>
        </authorList>
    </citation>
    <scope>NUCLEOTIDE SEQUENCE [LARGE SCALE GENOMIC DNA]</scope>
</reference>
<keyword evidence="2" id="KW-1185">Reference proteome</keyword>
<organism evidence="1 2">
    <name type="scientific">Trichogramma brassicae</name>
    <dbReference type="NCBI Taxonomy" id="86971"/>
    <lineage>
        <taxon>Eukaryota</taxon>
        <taxon>Metazoa</taxon>
        <taxon>Ecdysozoa</taxon>
        <taxon>Arthropoda</taxon>
        <taxon>Hexapoda</taxon>
        <taxon>Insecta</taxon>
        <taxon>Pterygota</taxon>
        <taxon>Neoptera</taxon>
        <taxon>Endopterygota</taxon>
        <taxon>Hymenoptera</taxon>
        <taxon>Apocrita</taxon>
        <taxon>Proctotrupomorpha</taxon>
        <taxon>Chalcidoidea</taxon>
        <taxon>Trichogrammatidae</taxon>
        <taxon>Trichogramma</taxon>
    </lineage>
</organism>
<dbReference type="OrthoDB" id="9615015at2759"/>
<evidence type="ECO:0000313" key="1">
    <source>
        <dbReference type="EMBL" id="CAB0043504.1"/>
    </source>
</evidence>
<dbReference type="Proteomes" id="UP000479190">
    <property type="component" value="Unassembled WGS sequence"/>
</dbReference>